<feature type="region of interest" description="Disordered" evidence="8">
    <location>
        <begin position="145"/>
        <end position="198"/>
    </location>
</feature>
<dbReference type="GO" id="GO:0016010">
    <property type="term" value="C:dystrophin-associated glycoprotein complex"/>
    <property type="evidence" value="ECO:0007669"/>
    <property type="project" value="TreeGrafter"/>
</dbReference>
<dbReference type="SUPFAM" id="SSF50156">
    <property type="entry name" value="PDZ domain-like"/>
    <property type="match status" value="1"/>
</dbReference>
<dbReference type="SMART" id="SM00228">
    <property type="entry name" value="PDZ"/>
    <property type="match status" value="1"/>
</dbReference>
<feature type="region of interest" description="Disordered" evidence="8">
    <location>
        <begin position="325"/>
        <end position="423"/>
    </location>
</feature>
<dbReference type="PROSITE" id="PS50003">
    <property type="entry name" value="PH_DOMAIN"/>
    <property type="match status" value="1"/>
</dbReference>
<keyword evidence="11" id="KW-1185">Reference proteome</keyword>
<reference evidence="12" key="1">
    <citation type="submission" date="2016-11" db="UniProtKB">
        <authorList>
            <consortium name="WormBaseParasite"/>
        </authorList>
    </citation>
    <scope>IDENTIFICATION</scope>
</reference>
<dbReference type="Pfam" id="PF18012">
    <property type="entry name" value="PH_17"/>
    <property type="match status" value="1"/>
</dbReference>
<feature type="domain" description="PH" evidence="9">
    <location>
        <begin position="697"/>
        <end position="822"/>
    </location>
</feature>
<feature type="compositionally biased region" description="Basic and acidic residues" evidence="8">
    <location>
        <begin position="145"/>
        <end position="159"/>
    </location>
</feature>
<dbReference type="WBParaSite" id="maker-uti_cns_0018696-snap-gene-0.2-mRNA-1">
    <property type="protein sequence ID" value="maker-uti_cns_0018696-snap-gene-0.2-mRNA-1"/>
    <property type="gene ID" value="maker-uti_cns_0018696-snap-gene-0.2"/>
</dbReference>
<dbReference type="InterPro" id="IPR041428">
    <property type="entry name" value="PHsplit_syntrophin"/>
</dbReference>
<dbReference type="CDD" id="cd06801">
    <property type="entry name" value="PDZ_syntrophin-like"/>
    <property type="match status" value="1"/>
</dbReference>
<feature type="compositionally biased region" description="Low complexity" evidence="8">
    <location>
        <begin position="1022"/>
        <end position="1041"/>
    </location>
</feature>
<feature type="compositionally biased region" description="Low complexity" evidence="8">
    <location>
        <begin position="384"/>
        <end position="396"/>
    </location>
</feature>
<comment type="subcellular location">
    <subcellularLocation>
        <location evidence="2">Cytoplasm</location>
        <location evidence="2">Cytoskeleton</location>
    </subcellularLocation>
    <subcellularLocation>
        <location evidence="1">Membrane</location>
        <topology evidence="1">Peripheral membrane protein</topology>
    </subcellularLocation>
</comment>
<dbReference type="Gene3D" id="2.60.120.340">
    <property type="entry name" value="Nucleoplasmin core domain"/>
    <property type="match status" value="1"/>
</dbReference>
<evidence type="ECO:0000259" key="9">
    <source>
        <dbReference type="PROSITE" id="PS50003"/>
    </source>
</evidence>
<dbReference type="PROSITE" id="PS50106">
    <property type="entry name" value="PDZ"/>
    <property type="match status" value="1"/>
</dbReference>
<dbReference type="Gene3D" id="2.30.29.30">
    <property type="entry name" value="Pleckstrin-homology domain (PH domain)/Phosphotyrosine-binding domain (PTB)"/>
    <property type="match status" value="1"/>
</dbReference>
<evidence type="ECO:0000256" key="4">
    <source>
        <dbReference type="ARBA" id="ARBA00022490"/>
    </source>
</evidence>
<dbReference type="InterPro" id="IPR055108">
    <property type="entry name" value="Syntrophin_4th"/>
</dbReference>
<evidence type="ECO:0000256" key="8">
    <source>
        <dbReference type="SAM" id="MobiDB-lite"/>
    </source>
</evidence>
<keyword evidence="5" id="KW-0677">Repeat</keyword>
<proteinExistence type="inferred from homology"/>
<evidence type="ECO:0000259" key="10">
    <source>
        <dbReference type="PROSITE" id="PS50106"/>
    </source>
</evidence>
<dbReference type="InterPro" id="IPR036034">
    <property type="entry name" value="PDZ_sf"/>
</dbReference>
<accession>A0A1I8IXD6</accession>
<comment type="similarity">
    <text evidence="3">Belongs to the syntrophin family.</text>
</comment>
<dbReference type="PANTHER" id="PTHR10554">
    <property type="entry name" value="SYNTROPHIN"/>
    <property type="match status" value="1"/>
</dbReference>
<keyword evidence="4" id="KW-0963">Cytoplasm</keyword>
<dbReference type="Pfam" id="PF23012">
    <property type="entry name" value="Syntrophin_4th"/>
    <property type="match status" value="1"/>
</dbReference>
<dbReference type="GO" id="GO:0005198">
    <property type="term" value="F:structural molecule activity"/>
    <property type="evidence" value="ECO:0007669"/>
    <property type="project" value="InterPro"/>
</dbReference>
<dbReference type="SMART" id="SM00233">
    <property type="entry name" value="PH"/>
    <property type="match status" value="2"/>
</dbReference>
<evidence type="ECO:0000256" key="5">
    <source>
        <dbReference type="ARBA" id="ARBA00022737"/>
    </source>
</evidence>
<protein>
    <submittedName>
        <fullName evidence="12">AAA domain-containing protein</fullName>
    </submittedName>
</protein>
<dbReference type="InterPro" id="IPR011993">
    <property type="entry name" value="PH-like_dom_sf"/>
</dbReference>
<keyword evidence="7" id="KW-0206">Cytoskeleton</keyword>
<dbReference type="GO" id="GO:0005856">
    <property type="term" value="C:cytoskeleton"/>
    <property type="evidence" value="ECO:0007669"/>
    <property type="project" value="UniProtKB-SubCell"/>
</dbReference>
<feature type="compositionally biased region" description="Basic and acidic residues" evidence="8">
    <location>
        <begin position="167"/>
        <end position="188"/>
    </location>
</feature>
<dbReference type="Gene3D" id="2.30.42.10">
    <property type="match status" value="1"/>
</dbReference>
<feature type="domain" description="PDZ" evidence="10">
    <location>
        <begin position="511"/>
        <end position="582"/>
    </location>
</feature>
<dbReference type="Pfam" id="PF00595">
    <property type="entry name" value="PDZ"/>
    <property type="match status" value="1"/>
</dbReference>
<dbReference type="InterPro" id="IPR015482">
    <property type="entry name" value="Syntrophin"/>
</dbReference>
<evidence type="ECO:0000256" key="7">
    <source>
        <dbReference type="ARBA" id="ARBA00023212"/>
    </source>
</evidence>
<dbReference type="PANTHER" id="PTHR10554:SF12">
    <property type="entry name" value="IP02644P"/>
    <property type="match status" value="1"/>
</dbReference>
<organism evidence="11 12">
    <name type="scientific">Macrostomum lignano</name>
    <dbReference type="NCBI Taxonomy" id="282301"/>
    <lineage>
        <taxon>Eukaryota</taxon>
        <taxon>Metazoa</taxon>
        <taxon>Spiralia</taxon>
        <taxon>Lophotrochozoa</taxon>
        <taxon>Platyhelminthes</taxon>
        <taxon>Rhabditophora</taxon>
        <taxon>Macrostomorpha</taxon>
        <taxon>Macrostomida</taxon>
        <taxon>Macrostomidae</taxon>
        <taxon>Macrostomum</taxon>
    </lineage>
</organism>
<evidence type="ECO:0000313" key="12">
    <source>
        <dbReference type="WBParaSite" id="maker-uti_cns_0018696-snap-gene-0.2-mRNA-1"/>
    </source>
</evidence>
<evidence type="ECO:0000313" key="11">
    <source>
        <dbReference type="Proteomes" id="UP000095280"/>
    </source>
</evidence>
<evidence type="ECO:0000256" key="2">
    <source>
        <dbReference type="ARBA" id="ARBA00004245"/>
    </source>
</evidence>
<dbReference type="Proteomes" id="UP000095280">
    <property type="component" value="Unplaced"/>
</dbReference>
<sequence>QADGLIGSPATRLRQDVLEAGYLAQVGNGALIAGHIAPCFVEPLGIGAADCRIVQFGQPGVQLVDLVQQNLLVDVLLPRLLAMEPAWTDNQASAAAAAAAFGAAALINEARLNSDSTLAAMQEQRVEQVSVHFWRCQLTREQPRFEWCPDGKPESEHAVKNGNGVEPKPDEHSKNGKDQKQQSDHAHEEDADDETEGVTRHLLHVTGCVLAPKAAGIHLVTVRTGPPSSTKKQPAGAEEEADEKLLTALSGTPILCIDPASQRTLALGHEFVLETGVHAAASGFEEAAATSLPATPSSCTFELAEGDGPVWLTGTHRVHRVVSLIGGGDEDDEEEEDEEAEEEGEDGMAEEEEEDIDEEMEEDVEEAEEEDEEEEEEKPKKKPAASAKSKAATSKKPAAKQQKKQPTAAQQRRKRPILTGNLEVHAGPGSWIQATVSLYKEALVVKPHNYSLKNESLANSEGHRVTTMLDNFLLSHEVQNDFTARSIDYFAEESSSEIKTKNAETKYQKRLVLIDREDGVGLGLSIKGGRETNMPVVISRIFPGMAADKTGTLQVGDAILSVNDEDLRSTTHDEAVRSLKRACRNSRRRNRAIELEVKLLQTLHPPPPALPPTTAKQADDVQILPLRLAQLSRFADGPDDSMRCLELRSPSGRHRCHLRAPSDAGADAWFRSVESAVEALTDDWAIAAAATSDRSAGPLRAGWLKERLAAASRVKGLPDWRWVFCLLVEDQLLVFPDAAAAADAAAAVSVEGRLADAVLHRIDLLFTRLLLTIADDEDGAAPRPLQFSTRTGTPLGVRTLSFTAESAASLAGWTAALSEAIADAACGQALTLPCRFEGSRCRLLLDAELGGLRMSLPGETDDQDEGDARPLWTMPFEALKSSSDDGERLLRLEFGCCLEDSTSTSGGGRSAEIDLETCPKPLVFALHNMLANRVLGRRRRRRLRCRASMFALICIANSNSFALFLADKVAERMEGNAAQSSKEERNLLARHIEFPPDGSKFSKPTANLLTISEYWHTGSNLGSSSSTATITTGSSTGSSWSAQKIVQRAGDHGREQKAPQAGLGEVAKRQPGQQLQHGRRRPRLGAGLTVGTTEAGYGGQARVQQRLRLRTGLRRAQHAGGDVTELQAEDVPSHTVNHRQYLSQLSQQLSIVQPSLQQSPHHAERAGQLLGRLRLRAAGSLQEARQRVHGAGAQQLADVDAVCVCCCCFNCCEADRKPSFKARSRAAARLGTQLAEFEFEFELAPTVGPADKVSKRRISRSHFGCEFEDFCCCCSCCWNSRDLAENFCLKRLAFLRIDFARSRASIRIESTTVDEIGASIMCAKLYASASWSEPPRHNRWARERRWALSSTSDRMRVRQAEQNWARGYGRAGGAEGDSSRADEWRRMLRSKARREISEEFRSCSACRLCVSACRRSIRSLSWLMLLACSSSSWLCSCCRFSSRSVLLRARSAAAASRFSAISPFPRKQSGTAYLLTGQPSEPAVLDILSPNLRGSLPFGVDLAASATDFLLFGESLLALGVLGRDVGQALLGAEALDELDLAAFGLLVGRISLCLSPTHPLLQQAAPLIQQLLSLLFYFVDAFSEVADSLHALLEQAFPSFPGFYLGARGVRDGLDIEDSCCIYFVYSVRNAPFGRDGTFFIKPRD</sequence>
<keyword evidence="6" id="KW-0472">Membrane</keyword>
<feature type="compositionally biased region" description="Acidic residues" evidence="8">
    <location>
        <begin position="328"/>
        <end position="376"/>
    </location>
</feature>
<name>A0A1I8IXD6_9PLAT</name>
<evidence type="ECO:0000256" key="1">
    <source>
        <dbReference type="ARBA" id="ARBA00004170"/>
    </source>
</evidence>
<dbReference type="InterPro" id="IPR001849">
    <property type="entry name" value="PH_domain"/>
</dbReference>
<dbReference type="SUPFAM" id="SSF50729">
    <property type="entry name" value="PH domain-like"/>
    <property type="match status" value="1"/>
</dbReference>
<feature type="region of interest" description="Disordered" evidence="8">
    <location>
        <begin position="1021"/>
        <end position="1083"/>
    </location>
</feature>
<dbReference type="InterPro" id="IPR001478">
    <property type="entry name" value="PDZ"/>
</dbReference>
<evidence type="ECO:0000256" key="6">
    <source>
        <dbReference type="ARBA" id="ARBA00023136"/>
    </source>
</evidence>
<evidence type="ECO:0000256" key="3">
    <source>
        <dbReference type="ARBA" id="ARBA00010798"/>
    </source>
</evidence>